<feature type="domain" description="N-acetyltransferase" evidence="1">
    <location>
        <begin position="16"/>
        <end position="155"/>
    </location>
</feature>
<dbReference type="Pfam" id="PF13302">
    <property type="entry name" value="Acetyltransf_3"/>
    <property type="match status" value="1"/>
</dbReference>
<dbReference type="Gene3D" id="3.40.630.30">
    <property type="match status" value="1"/>
</dbReference>
<gene>
    <name evidence="2" type="ORF">tinsulaeT_06250</name>
</gene>
<evidence type="ECO:0000259" key="1">
    <source>
        <dbReference type="Pfam" id="PF13302"/>
    </source>
</evidence>
<proteinExistence type="predicted"/>
<sequence length="199" mass="22774">MSLLTDHYYALNGDTVTLIPLSQTHAQELVYAANDGELYNLWFTSVPNDVTINNYLDKAMTQLSAGTALPYVVMENVSGKVIGTTRLCNADSDHRRIEIGYTWYSKSYQRTAVNTEAKLLLLTHAFERLKVIAVEFRTHWHNLASRAAIARLGAKQDGVLRNHRIHSNGEYRDTVVFSIIEHEWPMVKKSLQFKTQQYR</sequence>
<dbReference type="SUPFAM" id="SSF55729">
    <property type="entry name" value="Acyl-CoA N-acyltransferases (Nat)"/>
    <property type="match status" value="1"/>
</dbReference>
<protein>
    <submittedName>
        <fullName evidence="2">GCN5 family N-acetyltransferase</fullName>
    </submittedName>
</protein>
<dbReference type="Proteomes" id="UP001157186">
    <property type="component" value="Unassembled WGS sequence"/>
</dbReference>
<name>A0ABQ6GRG4_9GAMM</name>
<evidence type="ECO:0000313" key="2">
    <source>
        <dbReference type="EMBL" id="GLX77285.1"/>
    </source>
</evidence>
<dbReference type="PANTHER" id="PTHR43610">
    <property type="entry name" value="BLL6696 PROTEIN"/>
    <property type="match status" value="1"/>
</dbReference>
<organism evidence="2 3">
    <name type="scientific">Thalassotalea insulae</name>
    <dbReference type="NCBI Taxonomy" id="2056778"/>
    <lineage>
        <taxon>Bacteria</taxon>
        <taxon>Pseudomonadati</taxon>
        <taxon>Pseudomonadota</taxon>
        <taxon>Gammaproteobacteria</taxon>
        <taxon>Alteromonadales</taxon>
        <taxon>Colwelliaceae</taxon>
        <taxon>Thalassotalea</taxon>
    </lineage>
</organism>
<reference evidence="2 3" key="1">
    <citation type="submission" date="2023-03" db="EMBL/GenBank/DDBJ databases">
        <title>Draft genome sequence of Thalassotalea insulae KCTC 62186T.</title>
        <authorList>
            <person name="Sawabe T."/>
        </authorList>
    </citation>
    <scope>NUCLEOTIDE SEQUENCE [LARGE SCALE GENOMIC DNA]</scope>
    <source>
        <strain evidence="2 3">KCTC 62186</strain>
    </source>
</reference>
<dbReference type="EMBL" id="BSST01000001">
    <property type="protein sequence ID" value="GLX77285.1"/>
    <property type="molecule type" value="Genomic_DNA"/>
</dbReference>
<dbReference type="InterPro" id="IPR000182">
    <property type="entry name" value="GNAT_dom"/>
</dbReference>
<accession>A0ABQ6GRG4</accession>
<dbReference type="InterPro" id="IPR016181">
    <property type="entry name" value="Acyl_CoA_acyltransferase"/>
</dbReference>
<comment type="caution">
    <text evidence="2">The sequence shown here is derived from an EMBL/GenBank/DDBJ whole genome shotgun (WGS) entry which is preliminary data.</text>
</comment>
<keyword evidence="3" id="KW-1185">Reference proteome</keyword>
<dbReference type="PANTHER" id="PTHR43610:SF1">
    <property type="entry name" value="N-ACETYLTRANSFERASE DOMAIN-CONTAINING PROTEIN"/>
    <property type="match status" value="1"/>
</dbReference>
<evidence type="ECO:0000313" key="3">
    <source>
        <dbReference type="Proteomes" id="UP001157186"/>
    </source>
</evidence>
<dbReference type="RefSeq" id="WP_284243130.1">
    <property type="nucleotide sequence ID" value="NZ_BSST01000001.1"/>
</dbReference>